<dbReference type="Proteomes" id="UP000181998">
    <property type="component" value="Unassembled WGS sequence"/>
</dbReference>
<evidence type="ECO:0000313" key="2">
    <source>
        <dbReference type="Proteomes" id="UP000181998"/>
    </source>
</evidence>
<sequence length="224" mass="26515">MFLDDNPDYQTVWQLAHNWAGADPNETVINAITPKLRKHIIRLMLAIRNKKISARTRKRSIFIDDSVISLIVDTPHYLKTLNCLLKDAINKAYLDSLYVKREEVIDWCIRSHYDPPFWWMPKYLPDRQIITKEVKNYRPANEIEDKIRWQTIASTLWEFDPAIHPNHIARSKILQRIGNGTQYDISTITEWITDLDPQKDYRKPGRPPKAEYSIRFEITPKSKK</sequence>
<dbReference type="OrthoDB" id="8546979at2"/>
<dbReference type="RefSeq" id="WP_074722237.1">
    <property type="nucleotide sequence ID" value="NZ_FOFX01000057.1"/>
</dbReference>
<evidence type="ECO:0000313" key="1">
    <source>
        <dbReference type="EMBL" id="SEQ46210.1"/>
    </source>
</evidence>
<reference evidence="1 2" key="1">
    <citation type="submission" date="2016-10" db="EMBL/GenBank/DDBJ databases">
        <authorList>
            <person name="de Groot N.N."/>
        </authorList>
    </citation>
    <scope>NUCLEOTIDE SEQUENCE [LARGE SCALE GENOMIC DNA]</scope>
    <source>
        <strain evidence="1 2">Nm9</strain>
    </source>
</reference>
<gene>
    <name evidence="1" type="ORF">SAMN05421510_10576</name>
</gene>
<dbReference type="EMBL" id="FOFX01000057">
    <property type="protein sequence ID" value="SEQ46210.1"/>
    <property type="molecule type" value="Genomic_DNA"/>
</dbReference>
<dbReference type="AlphaFoldDB" id="A0A1H9G833"/>
<name>A0A1H9G833_9PROT</name>
<organism evidence="1 2">
    <name type="scientific">Nitrosomonas ureae</name>
    <dbReference type="NCBI Taxonomy" id="44577"/>
    <lineage>
        <taxon>Bacteria</taxon>
        <taxon>Pseudomonadati</taxon>
        <taxon>Pseudomonadota</taxon>
        <taxon>Betaproteobacteria</taxon>
        <taxon>Nitrosomonadales</taxon>
        <taxon>Nitrosomonadaceae</taxon>
        <taxon>Nitrosomonas</taxon>
    </lineage>
</organism>
<proteinExistence type="predicted"/>
<protein>
    <submittedName>
        <fullName evidence="1">Uncharacterized protein</fullName>
    </submittedName>
</protein>
<accession>A0A1H9G833</accession>